<sequence>MHSPRGSPVLSGRTGLSLAPRPLVCRSQLGRTDVLEVWNARVYVFWARIFSKTSARSSELASTMIYRVGDM</sequence>
<reference evidence="1 2" key="1">
    <citation type="submission" date="2014-04" db="EMBL/GenBank/DDBJ databases">
        <authorList>
            <consortium name="DOE Joint Genome Institute"/>
            <person name="Kuo A."/>
            <person name="Tarkka M."/>
            <person name="Buscot F."/>
            <person name="Kohler A."/>
            <person name="Nagy L.G."/>
            <person name="Floudas D."/>
            <person name="Copeland A."/>
            <person name="Barry K.W."/>
            <person name="Cichocki N."/>
            <person name="Veneault-Fourrey C."/>
            <person name="LaButti K."/>
            <person name="Lindquist E.A."/>
            <person name="Lipzen A."/>
            <person name="Lundell T."/>
            <person name="Morin E."/>
            <person name="Murat C."/>
            <person name="Sun H."/>
            <person name="Tunlid A."/>
            <person name="Henrissat B."/>
            <person name="Grigoriev I.V."/>
            <person name="Hibbett D.S."/>
            <person name="Martin F."/>
            <person name="Nordberg H.P."/>
            <person name="Cantor M.N."/>
            <person name="Hua S.X."/>
        </authorList>
    </citation>
    <scope>NUCLEOTIDE SEQUENCE [LARGE SCALE GENOMIC DNA]</scope>
    <source>
        <strain evidence="1 2">F 1598</strain>
    </source>
</reference>
<proteinExistence type="predicted"/>
<dbReference type="EMBL" id="KN832978">
    <property type="protein sequence ID" value="KIM87763.1"/>
    <property type="molecule type" value="Genomic_DNA"/>
</dbReference>
<gene>
    <name evidence="1" type="ORF">PILCRDRAFT_814479</name>
</gene>
<organism evidence="1 2">
    <name type="scientific">Piloderma croceum (strain F 1598)</name>
    <dbReference type="NCBI Taxonomy" id="765440"/>
    <lineage>
        <taxon>Eukaryota</taxon>
        <taxon>Fungi</taxon>
        <taxon>Dikarya</taxon>
        <taxon>Basidiomycota</taxon>
        <taxon>Agaricomycotina</taxon>
        <taxon>Agaricomycetes</taxon>
        <taxon>Agaricomycetidae</taxon>
        <taxon>Atheliales</taxon>
        <taxon>Atheliaceae</taxon>
        <taxon>Piloderma</taxon>
    </lineage>
</organism>
<evidence type="ECO:0000313" key="1">
    <source>
        <dbReference type="EMBL" id="KIM87763.1"/>
    </source>
</evidence>
<accession>A0A0C3BMR1</accession>
<dbReference type="AlphaFoldDB" id="A0A0C3BMR1"/>
<dbReference type="Proteomes" id="UP000054166">
    <property type="component" value="Unassembled WGS sequence"/>
</dbReference>
<keyword evidence="2" id="KW-1185">Reference proteome</keyword>
<reference evidence="2" key="2">
    <citation type="submission" date="2015-01" db="EMBL/GenBank/DDBJ databases">
        <title>Evolutionary Origins and Diversification of the Mycorrhizal Mutualists.</title>
        <authorList>
            <consortium name="DOE Joint Genome Institute"/>
            <consortium name="Mycorrhizal Genomics Consortium"/>
            <person name="Kohler A."/>
            <person name="Kuo A."/>
            <person name="Nagy L.G."/>
            <person name="Floudas D."/>
            <person name="Copeland A."/>
            <person name="Barry K.W."/>
            <person name="Cichocki N."/>
            <person name="Veneault-Fourrey C."/>
            <person name="LaButti K."/>
            <person name="Lindquist E.A."/>
            <person name="Lipzen A."/>
            <person name="Lundell T."/>
            <person name="Morin E."/>
            <person name="Murat C."/>
            <person name="Riley R."/>
            <person name="Ohm R."/>
            <person name="Sun H."/>
            <person name="Tunlid A."/>
            <person name="Henrissat B."/>
            <person name="Grigoriev I.V."/>
            <person name="Hibbett D.S."/>
            <person name="Martin F."/>
        </authorList>
    </citation>
    <scope>NUCLEOTIDE SEQUENCE [LARGE SCALE GENOMIC DNA]</scope>
    <source>
        <strain evidence="2">F 1598</strain>
    </source>
</reference>
<protein>
    <submittedName>
        <fullName evidence="1">Uncharacterized protein</fullName>
    </submittedName>
</protein>
<dbReference type="HOGENOM" id="CLU_2747042_0_0_1"/>
<feature type="non-terminal residue" evidence="1">
    <location>
        <position position="71"/>
    </location>
</feature>
<dbReference type="InParanoid" id="A0A0C3BMR1"/>
<name>A0A0C3BMR1_PILCF</name>
<evidence type="ECO:0000313" key="2">
    <source>
        <dbReference type="Proteomes" id="UP000054166"/>
    </source>
</evidence>